<feature type="binding site" evidence="7">
    <location>
        <position position="146"/>
    </location>
    <ligand>
        <name>NAD(+)</name>
        <dbReference type="ChEBI" id="CHEBI:57540"/>
    </ligand>
</feature>
<evidence type="ECO:0000256" key="3">
    <source>
        <dbReference type="ARBA" id="ARBA00012967"/>
    </source>
</evidence>
<dbReference type="InterPro" id="IPR036291">
    <property type="entry name" value="NAD(P)-bd_dom_sf"/>
</dbReference>
<comment type="caution">
    <text evidence="12">The sequence shown here is derived from an EMBL/GenBank/DDBJ whole genome shotgun (WGS) entry which is preliminary data.</text>
</comment>
<accession>A0A2T4Q3U5</accession>
<dbReference type="Pfam" id="PF00056">
    <property type="entry name" value="Ldh_1_N"/>
    <property type="match status" value="1"/>
</dbReference>
<dbReference type="GO" id="GO:0005737">
    <property type="term" value="C:cytoplasm"/>
    <property type="evidence" value="ECO:0007669"/>
    <property type="project" value="UniProtKB-SubCell"/>
</dbReference>
<comment type="subcellular location">
    <subcellularLocation>
        <location evidence="7">Cytoplasm</location>
    </subcellularLocation>
</comment>
<evidence type="ECO:0000259" key="11">
    <source>
        <dbReference type="Pfam" id="PF02866"/>
    </source>
</evidence>
<dbReference type="UniPathway" id="UPA00554">
    <property type="reaction ID" value="UER00611"/>
</dbReference>
<dbReference type="SUPFAM" id="SSF51735">
    <property type="entry name" value="NAD(P)-binding Rossmann-fold domains"/>
    <property type="match status" value="1"/>
</dbReference>
<feature type="domain" description="Lactate/malate dehydrogenase N-terminal" evidence="10">
    <location>
        <begin position="7"/>
        <end position="145"/>
    </location>
</feature>
<dbReference type="RefSeq" id="WP_049423292.1">
    <property type="nucleotide sequence ID" value="NZ_JAFFRN010000012.1"/>
</dbReference>
<protein>
    <recommendedName>
        <fullName evidence="3 7">L-lactate dehydrogenase</fullName>
        <shortName evidence="7">L-LDH</shortName>
        <ecNumber evidence="3 7">1.1.1.27</ecNumber>
    </recommendedName>
</protein>
<feature type="binding site" evidence="7">
    <location>
        <position position="231"/>
    </location>
    <ligand>
        <name>substrate</name>
    </ligand>
</feature>
<evidence type="ECO:0000256" key="7">
    <source>
        <dbReference type="HAMAP-Rule" id="MF_00488"/>
    </source>
</evidence>
<feature type="binding site" evidence="7">
    <location>
        <begin position="151"/>
        <end position="154"/>
    </location>
    <ligand>
        <name>substrate</name>
    </ligand>
</feature>
<dbReference type="EC" id="1.1.1.27" evidence="3 7"/>
<feature type="binding site" evidence="7">
    <location>
        <begin position="121"/>
        <end position="123"/>
    </location>
    <ligand>
        <name>NAD(+)</name>
        <dbReference type="ChEBI" id="CHEBI:57540"/>
    </ligand>
</feature>
<dbReference type="InterPro" id="IPR015955">
    <property type="entry name" value="Lactate_DH/Glyco_Ohase_4_C"/>
</dbReference>
<dbReference type="PROSITE" id="PS00064">
    <property type="entry name" value="L_LDH"/>
    <property type="match status" value="1"/>
</dbReference>
<feature type="domain" description="Lactate/malate dehydrogenase C-terminal" evidence="11">
    <location>
        <begin position="148"/>
        <end position="314"/>
    </location>
</feature>
<dbReference type="Proteomes" id="UP000240717">
    <property type="component" value="Unassembled WGS sequence"/>
</dbReference>
<dbReference type="GO" id="GO:0006089">
    <property type="term" value="P:lactate metabolic process"/>
    <property type="evidence" value="ECO:0007669"/>
    <property type="project" value="TreeGrafter"/>
</dbReference>
<dbReference type="PANTHER" id="PTHR43128">
    <property type="entry name" value="L-2-HYDROXYCARBOXYLATE DEHYDROGENASE (NAD(P)(+))"/>
    <property type="match status" value="1"/>
</dbReference>
<comment type="function">
    <text evidence="7">Catalyzes the conversion of lactate to pyruvate.</text>
</comment>
<keyword evidence="5 7" id="KW-0520">NAD</keyword>
<evidence type="ECO:0000256" key="9">
    <source>
        <dbReference type="PIRSR" id="PIRSR000102-3"/>
    </source>
</evidence>
<dbReference type="Pfam" id="PF02866">
    <property type="entry name" value="Ldh_1_C"/>
    <property type="match status" value="1"/>
</dbReference>
<keyword evidence="7" id="KW-0597">Phosphoprotein</keyword>
<feature type="binding site" evidence="7">
    <location>
        <position position="42"/>
    </location>
    <ligand>
        <name>NAD(+)</name>
        <dbReference type="ChEBI" id="CHEBI:57540"/>
    </ligand>
</feature>
<keyword evidence="4 7" id="KW-0560">Oxidoreductase</keyword>
<feature type="binding site" evidence="7">
    <location>
        <begin position="82"/>
        <end position="83"/>
    </location>
    <ligand>
        <name>NAD(+)</name>
        <dbReference type="ChEBI" id="CHEBI:57540"/>
    </ligand>
</feature>
<evidence type="ECO:0000256" key="5">
    <source>
        <dbReference type="ARBA" id="ARBA00023027"/>
    </source>
</evidence>
<dbReference type="PIRSF" id="PIRSF000102">
    <property type="entry name" value="Lac_mal_DH"/>
    <property type="match status" value="1"/>
</dbReference>
<evidence type="ECO:0000256" key="4">
    <source>
        <dbReference type="ARBA" id="ARBA00023002"/>
    </source>
</evidence>
<dbReference type="AlphaFoldDB" id="A0A2T4Q3U5"/>
<gene>
    <name evidence="7" type="primary">ldh</name>
    <name evidence="12" type="ORF">BU085_00140</name>
</gene>
<dbReference type="EMBL" id="PZEV01000001">
    <property type="protein sequence ID" value="PTI52662.1"/>
    <property type="molecule type" value="Genomic_DNA"/>
</dbReference>
<evidence type="ECO:0000259" key="10">
    <source>
        <dbReference type="Pfam" id="PF00056"/>
    </source>
</evidence>
<dbReference type="HAMAP" id="MF_00488">
    <property type="entry name" value="Lactate_dehydrog"/>
    <property type="match status" value="1"/>
</dbReference>
<keyword evidence="7" id="KW-0021">Allosteric enzyme</keyword>
<reference evidence="12 13" key="1">
    <citation type="journal article" date="2016" name="Front. Microbiol.">
        <title>Comprehensive Phylogenetic Analysis of Bovine Non-aureus Staphylococci Species Based on Whole-Genome Sequencing.</title>
        <authorList>
            <person name="Naushad S."/>
            <person name="Barkema H.W."/>
            <person name="Luby C."/>
            <person name="Condas L.A."/>
            <person name="Nobrega D.B."/>
            <person name="Carson D.A."/>
            <person name="De Buck J."/>
        </authorList>
    </citation>
    <scope>NUCLEOTIDE SEQUENCE [LARGE SCALE GENOMIC DNA]</scope>
    <source>
        <strain evidence="12 13">SNUC 2993</strain>
    </source>
</reference>
<comment type="pathway">
    <text evidence="1 7">Fermentation; pyruvate fermentation to lactate; (S)-lactate from pyruvate: step 1/1.</text>
</comment>
<feature type="binding site" evidence="7">
    <location>
        <position position="16"/>
    </location>
    <ligand>
        <name>NAD(+)</name>
        <dbReference type="ChEBI" id="CHEBI:57540"/>
    </ligand>
</feature>
<dbReference type="GO" id="GO:0004459">
    <property type="term" value="F:L-lactate dehydrogenase (NAD+) activity"/>
    <property type="evidence" value="ECO:0007669"/>
    <property type="project" value="UniProtKB-UniRule"/>
</dbReference>
<dbReference type="InterPro" id="IPR018177">
    <property type="entry name" value="L-lactate_DH_AS"/>
</dbReference>
<dbReference type="GO" id="GO:0006096">
    <property type="term" value="P:glycolytic process"/>
    <property type="evidence" value="ECO:0007669"/>
    <property type="project" value="UniProtKB-UniRule"/>
</dbReference>
<dbReference type="InterPro" id="IPR022383">
    <property type="entry name" value="Lactate/malate_DH_C"/>
</dbReference>
<organism evidence="12 13">
    <name type="scientific">Staphylococcus warneri</name>
    <dbReference type="NCBI Taxonomy" id="1292"/>
    <lineage>
        <taxon>Bacteria</taxon>
        <taxon>Bacillati</taxon>
        <taxon>Bacillota</taxon>
        <taxon>Bacilli</taxon>
        <taxon>Bacillales</taxon>
        <taxon>Staphylococcaceae</taxon>
        <taxon>Staphylococcus</taxon>
    </lineage>
</organism>
<feature type="binding site" evidence="7">
    <location>
        <position position="104"/>
    </location>
    <ligand>
        <name>NAD(+)</name>
        <dbReference type="ChEBI" id="CHEBI:57540"/>
    </ligand>
</feature>
<evidence type="ECO:0000256" key="8">
    <source>
        <dbReference type="PIRSR" id="PIRSR000102-1"/>
    </source>
</evidence>
<dbReference type="NCBIfam" id="NF000824">
    <property type="entry name" value="PRK00066.1"/>
    <property type="match status" value="1"/>
</dbReference>
<evidence type="ECO:0000256" key="1">
    <source>
        <dbReference type="ARBA" id="ARBA00004843"/>
    </source>
</evidence>
<dbReference type="InterPro" id="IPR011304">
    <property type="entry name" value="L-lactate_DH"/>
</dbReference>
<dbReference type="InterPro" id="IPR001557">
    <property type="entry name" value="L-lactate/malate_DH"/>
</dbReference>
<feature type="modified residue" description="Phosphotyrosine" evidence="7">
    <location>
        <position position="222"/>
    </location>
</feature>
<dbReference type="PRINTS" id="PR00086">
    <property type="entry name" value="LLDHDRGNASE"/>
</dbReference>
<dbReference type="Gene3D" id="3.40.50.720">
    <property type="entry name" value="NAD(P)-binding Rossmann-like Domain"/>
    <property type="match status" value="1"/>
</dbReference>
<feature type="binding site" evidence="9">
    <location>
        <begin position="12"/>
        <end position="17"/>
    </location>
    <ligand>
        <name>NAD(+)</name>
        <dbReference type="ChEBI" id="CHEBI:57540"/>
    </ligand>
</feature>
<dbReference type="PANTHER" id="PTHR43128:SF16">
    <property type="entry name" value="L-LACTATE DEHYDROGENASE"/>
    <property type="match status" value="1"/>
</dbReference>
<dbReference type="Gene3D" id="3.90.110.10">
    <property type="entry name" value="Lactate dehydrogenase/glycoside hydrolase, family 4, C-terminal"/>
    <property type="match status" value="1"/>
</dbReference>
<sequence>MKKFGKKVVLVGDGSVGSSYAFAMVTQGIADEFVIIDIAKDKVNADVQDLNHGALHSDSPVIVKAGEYSDCKDADLVVITAGAPQKPGETRLQLVEKNTKIMHSIVTSIMDSGFDGYFLIAANPVDILTRYVKELTGLPAERVIGSGTVLDSARLRYLISNELNVAPASVHAAIIGEHGDSELAVWSKANIAGISVFDTLKEQTGSEAKAQEIYEKTRDAAYEIIQAKGSTYYGIALALLRISKALLNNENTILTVSSQLNGEYGFKDVYIGVPTLINENGASKIYETPLSDHEKELFKQSVEALEASYDSVKHLLEQ</sequence>
<dbReference type="FunFam" id="3.40.50.720:FF:000018">
    <property type="entry name" value="Malate dehydrogenase"/>
    <property type="match status" value="1"/>
</dbReference>
<feature type="binding site" evidence="7">
    <location>
        <position position="68"/>
    </location>
    <ligand>
        <name>NAD(+)</name>
        <dbReference type="ChEBI" id="CHEBI:57540"/>
    </ligand>
</feature>
<dbReference type="NCBIfam" id="TIGR01771">
    <property type="entry name" value="L-LDH-NAD"/>
    <property type="match status" value="1"/>
</dbReference>
<evidence type="ECO:0000313" key="12">
    <source>
        <dbReference type="EMBL" id="PTI52662.1"/>
    </source>
</evidence>
<feature type="binding site" evidence="7">
    <location>
        <position position="85"/>
    </location>
    <ligand>
        <name>substrate</name>
    </ligand>
</feature>
<dbReference type="CDD" id="cd05291">
    <property type="entry name" value="HicDH_like"/>
    <property type="match status" value="1"/>
</dbReference>
<comment type="similarity">
    <text evidence="2 7">Belongs to the LDH/MDH superfamily. LDH family.</text>
</comment>
<feature type="binding site" evidence="7">
    <location>
        <begin position="123"/>
        <end position="126"/>
    </location>
    <ligand>
        <name>substrate</name>
    </ligand>
</feature>
<feature type="binding site" evidence="7">
    <location>
        <position position="171"/>
    </location>
    <ligand>
        <name>beta-D-fructose 1,6-bisphosphate</name>
        <dbReference type="ChEBI" id="CHEBI:32966"/>
        <note>allosteric activator</note>
    </ligand>
</feature>
<feature type="binding site" evidence="9">
    <location>
        <position position="98"/>
    </location>
    <ligand>
        <name>NAD(+)</name>
        <dbReference type="ChEBI" id="CHEBI:57540"/>
    </ligand>
</feature>
<dbReference type="InterPro" id="IPR001236">
    <property type="entry name" value="Lactate/malate_DH_N"/>
</dbReference>
<evidence type="ECO:0000256" key="6">
    <source>
        <dbReference type="ARBA" id="ARBA00049258"/>
    </source>
</evidence>
<feature type="binding site" evidence="7 9">
    <location>
        <position position="37"/>
    </location>
    <ligand>
        <name>NAD(+)</name>
        <dbReference type="ChEBI" id="CHEBI:57540"/>
    </ligand>
</feature>
<dbReference type="SUPFAM" id="SSF56327">
    <property type="entry name" value="LDH C-terminal domain-like"/>
    <property type="match status" value="1"/>
</dbReference>
<evidence type="ECO:0000256" key="2">
    <source>
        <dbReference type="ARBA" id="ARBA00006054"/>
    </source>
</evidence>
<comment type="activity regulation">
    <text evidence="7">Allosterically activated by fructose 1,6-bisphosphate (FBP).</text>
</comment>
<keyword evidence="7" id="KW-0963">Cytoplasm</keyword>
<feature type="binding site" evidence="7">
    <location>
        <position position="91"/>
    </location>
    <ligand>
        <name>substrate</name>
    </ligand>
</feature>
<feature type="active site" description="Proton acceptor" evidence="7 8">
    <location>
        <position position="178"/>
    </location>
</feature>
<proteinExistence type="inferred from homology"/>
<evidence type="ECO:0000313" key="13">
    <source>
        <dbReference type="Proteomes" id="UP000240717"/>
    </source>
</evidence>
<dbReference type="STRING" id="1194526.A284_01500"/>
<feature type="binding site" evidence="7">
    <location>
        <position position="156"/>
    </location>
    <ligand>
        <name>beta-D-fructose 1,6-bisphosphate</name>
        <dbReference type="ChEBI" id="CHEBI:32966"/>
        <note>allosteric activator</note>
    </ligand>
</feature>
<comment type="subunit">
    <text evidence="7">Homotetramer.</text>
</comment>
<name>A0A2T4Q3U5_STAWA</name>
<comment type="catalytic activity">
    <reaction evidence="6 7">
        <text>(S)-lactate + NAD(+) = pyruvate + NADH + H(+)</text>
        <dbReference type="Rhea" id="RHEA:23444"/>
        <dbReference type="ChEBI" id="CHEBI:15361"/>
        <dbReference type="ChEBI" id="CHEBI:15378"/>
        <dbReference type="ChEBI" id="CHEBI:16651"/>
        <dbReference type="ChEBI" id="CHEBI:57540"/>
        <dbReference type="ChEBI" id="CHEBI:57945"/>
        <dbReference type="EC" id="1.1.1.27"/>
    </reaction>
</comment>